<name>A0A0K2TDT9_LEPSM</name>
<protein>
    <submittedName>
        <fullName evidence="1">Uncharacterized protein</fullName>
    </submittedName>
</protein>
<sequence>MNERNIYIYYPKGGVRVCSLLFKKMAHAEKNFYWGICVSKINRYSLMLVGSILCILKKKKPKINMVYLIV</sequence>
<dbReference type="AlphaFoldDB" id="A0A0K2TDT9"/>
<accession>A0A0K2TDT9</accession>
<proteinExistence type="predicted"/>
<evidence type="ECO:0000313" key="1">
    <source>
        <dbReference type="EMBL" id="CDW24188.1"/>
    </source>
</evidence>
<reference evidence="1" key="1">
    <citation type="submission" date="2014-05" db="EMBL/GenBank/DDBJ databases">
        <authorList>
            <person name="Chronopoulou M."/>
        </authorList>
    </citation>
    <scope>NUCLEOTIDE SEQUENCE</scope>
    <source>
        <tissue evidence="1">Whole organism</tissue>
    </source>
</reference>
<dbReference type="EMBL" id="HACA01006827">
    <property type="protein sequence ID" value="CDW24188.1"/>
    <property type="molecule type" value="Transcribed_RNA"/>
</dbReference>
<organism evidence="1">
    <name type="scientific">Lepeophtheirus salmonis</name>
    <name type="common">Salmon louse</name>
    <name type="synonym">Caligus salmonis</name>
    <dbReference type="NCBI Taxonomy" id="72036"/>
    <lineage>
        <taxon>Eukaryota</taxon>
        <taxon>Metazoa</taxon>
        <taxon>Ecdysozoa</taxon>
        <taxon>Arthropoda</taxon>
        <taxon>Crustacea</taxon>
        <taxon>Multicrustacea</taxon>
        <taxon>Hexanauplia</taxon>
        <taxon>Copepoda</taxon>
        <taxon>Siphonostomatoida</taxon>
        <taxon>Caligidae</taxon>
        <taxon>Lepeophtheirus</taxon>
    </lineage>
</organism>